<dbReference type="EMBL" id="BGPR01065393">
    <property type="protein sequence ID" value="GBO40222.1"/>
    <property type="molecule type" value="Genomic_DNA"/>
</dbReference>
<keyword evidence="1" id="KW-0732">Signal</keyword>
<feature type="signal peptide" evidence="1">
    <location>
        <begin position="1"/>
        <end position="25"/>
    </location>
</feature>
<keyword evidence="3" id="KW-1185">Reference proteome</keyword>
<accession>A0A4Y2WVX4</accession>
<name>A0A4Y2WVX4_ARAVE</name>
<dbReference type="Proteomes" id="UP000499080">
    <property type="component" value="Unassembled WGS sequence"/>
</dbReference>
<reference evidence="2 3" key="1">
    <citation type="journal article" date="2019" name="Sci. Rep.">
        <title>Orb-weaving spider Araneus ventricosus genome elucidates the spidroin gene catalogue.</title>
        <authorList>
            <person name="Kono N."/>
            <person name="Nakamura H."/>
            <person name="Ohtoshi R."/>
            <person name="Moran D.A.P."/>
            <person name="Shinohara A."/>
            <person name="Yoshida Y."/>
            <person name="Fujiwara M."/>
            <person name="Mori M."/>
            <person name="Tomita M."/>
            <person name="Arakawa K."/>
        </authorList>
    </citation>
    <scope>NUCLEOTIDE SEQUENCE [LARGE SCALE GENOMIC DNA]</scope>
</reference>
<sequence>MARRKSTSKLRYLLLTLNSFATVPCESSHARSVRFHGAPDSVHANFDDIAATDARARSDQPSFRCFLKPYCLAASVACCSRLRAIY</sequence>
<evidence type="ECO:0000256" key="1">
    <source>
        <dbReference type="SAM" id="SignalP"/>
    </source>
</evidence>
<dbReference type="AlphaFoldDB" id="A0A4Y2WVX4"/>
<feature type="chain" id="PRO_5021282118" description="Secreted protein" evidence="1">
    <location>
        <begin position="26"/>
        <end position="86"/>
    </location>
</feature>
<protein>
    <recommendedName>
        <fullName evidence="4">Secreted protein</fullName>
    </recommendedName>
</protein>
<comment type="caution">
    <text evidence="2">The sequence shown here is derived from an EMBL/GenBank/DDBJ whole genome shotgun (WGS) entry which is preliminary data.</text>
</comment>
<proteinExistence type="predicted"/>
<evidence type="ECO:0000313" key="3">
    <source>
        <dbReference type="Proteomes" id="UP000499080"/>
    </source>
</evidence>
<organism evidence="2 3">
    <name type="scientific">Araneus ventricosus</name>
    <name type="common">Orbweaver spider</name>
    <name type="synonym">Epeira ventricosa</name>
    <dbReference type="NCBI Taxonomy" id="182803"/>
    <lineage>
        <taxon>Eukaryota</taxon>
        <taxon>Metazoa</taxon>
        <taxon>Ecdysozoa</taxon>
        <taxon>Arthropoda</taxon>
        <taxon>Chelicerata</taxon>
        <taxon>Arachnida</taxon>
        <taxon>Araneae</taxon>
        <taxon>Araneomorphae</taxon>
        <taxon>Entelegynae</taxon>
        <taxon>Araneoidea</taxon>
        <taxon>Araneidae</taxon>
        <taxon>Araneus</taxon>
    </lineage>
</organism>
<evidence type="ECO:0008006" key="4">
    <source>
        <dbReference type="Google" id="ProtNLM"/>
    </source>
</evidence>
<gene>
    <name evidence="2" type="ORF">AVEN_202498_1</name>
</gene>
<evidence type="ECO:0000313" key="2">
    <source>
        <dbReference type="EMBL" id="GBO40222.1"/>
    </source>
</evidence>